<evidence type="ECO:0000256" key="3">
    <source>
        <dbReference type="ARBA" id="ARBA00022896"/>
    </source>
</evidence>
<dbReference type="InterPro" id="IPR005123">
    <property type="entry name" value="Oxoglu/Fe-dep_dioxygenase_dom"/>
</dbReference>
<dbReference type="PROSITE" id="PS51471">
    <property type="entry name" value="FE2OG_OXY"/>
    <property type="match status" value="1"/>
</dbReference>
<evidence type="ECO:0000313" key="9">
    <source>
        <dbReference type="Proteomes" id="UP001257659"/>
    </source>
</evidence>
<keyword evidence="5" id="KW-0560">Oxidoreductase</keyword>
<evidence type="ECO:0000259" key="7">
    <source>
        <dbReference type="PROSITE" id="PS51471"/>
    </source>
</evidence>
<evidence type="ECO:0000256" key="5">
    <source>
        <dbReference type="ARBA" id="ARBA00023002"/>
    </source>
</evidence>
<dbReference type="PANTHER" id="PTHR12907:SF26">
    <property type="entry name" value="HIF PROLYL HYDROXYLASE, ISOFORM C"/>
    <property type="match status" value="1"/>
</dbReference>
<evidence type="ECO:0000256" key="6">
    <source>
        <dbReference type="ARBA" id="ARBA00023004"/>
    </source>
</evidence>
<protein>
    <submittedName>
        <fullName evidence="8">SM-20-related protein</fullName>
    </submittedName>
</protein>
<dbReference type="SMART" id="SM00702">
    <property type="entry name" value="P4Hc"/>
    <property type="match status" value="1"/>
</dbReference>
<keyword evidence="6" id="KW-0408">Iron</keyword>
<feature type="domain" description="Fe2OG dioxygenase" evidence="7">
    <location>
        <begin position="118"/>
        <end position="220"/>
    </location>
</feature>
<dbReference type="InterPro" id="IPR051559">
    <property type="entry name" value="HIF_prolyl_hydroxylases"/>
</dbReference>
<keyword evidence="3" id="KW-0847">Vitamin C</keyword>
<dbReference type="Pfam" id="PF13640">
    <property type="entry name" value="2OG-FeII_Oxy_3"/>
    <property type="match status" value="1"/>
</dbReference>
<keyword evidence="9" id="KW-1185">Reference proteome</keyword>
<evidence type="ECO:0000256" key="1">
    <source>
        <dbReference type="ARBA" id="ARBA00001961"/>
    </source>
</evidence>
<evidence type="ECO:0000256" key="4">
    <source>
        <dbReference type="ARBA" id="ARBA00022964"/>
    </source>
</evidence>
<dbReference type="EMBL" id="JAVDQA010000001">
    <property type="protein sequence ID" value="MDR6299727.1"/>
    <property type="molecule type" value="Genomic_DNA"/>
</dbReference>
<evidence type="ECO:0000313" key="8">
    <source>
        <dbReference type="EMBL" id="MDR6299727.1"/>
    </source>
</evidence>
<dbReference type="InterPro" id="IPR006620">
    <property type="entry name" value="Pro_4_hyd_alph"/>
</dbReference>
<evidence type="ECO:0000256" key="2">
    <source>
        <dbReference type="ARBA" id="ARBA00022723"/>
    </source>
</evidence>
<dbReference type="PANTHER" id="PTHR12907">
    <property type="entry name" value="EGL NINE HOMOLOG-RELATED"/>
    <property type="match status" value="1"/>
</dbReference>
<name>A0ABU1K3Y7_9FLAO</name>
<gene>
    <name evidence="8" type="ORF">GGR31_000343</name>
</gene>
<dbReference type="RefSeq" id="WP_379108231.1">
    <property type="nucleotide sequence ID" value="NZ_JBHUKF010000001.1"/>
</dbReference>
<dbReference type="Proteomes" id="UP001257659">
    <property type="component" value="Unassembled WGS sequence"/>
</dbReference>
<keyword evidence="2" id="KW-0479">Metal-binding</keyword>
<reference evidence="8 9" key="1">
    <citation type="submission" date="2023-07" db="EMBL/GenBank/DDBJ databases">
        <title>Genomic Encyclopedia of Type Strains, Phase IV (KMG-IV): sequencing the most valuable type-strain genomes for metagenomic binning, comparative biology and taxonomic classification.</title>
        <authorList>
            <person name="Goeker M."/>
        </authorList>
    </citation>
    <scope>NUCLEOTIDE SEQUENCE [LARGE SCALE GENOMIC DNA]</scope>
    <source>
        <strain evidence="8 9">DSM 102814</strain>
    </source>
</reference>
<dbReference type="Gene3D" id="2.60.120.620">
    <property type="entry name" value="q2cbj1_9rhob like domain"/>
    <property type="match status" value="1"/>
</dbReference>
<proteinExistence type="predicted"/>
<comment type="caution">
    <text evidence="8">The sequence shown here is derived from an EMBL/GenBank/DDBJ whole genome shotgun (WGS) entry which is preliminary data.</text>
</comment>
<organism evidence="8 9">
    <name type="scientific">Mesonia maritima</name>
    <dbReference type="NCBI Taxonomy" id="1793873"/>
    <lineage>
        <taxon>Bacteria</taxon>
        <taxon>Pseudomonadati</taxon>
        <taxon>Bacteroidota</taxon>
        <taxon>Flavobacteriia</taxon>
        <taxon>Flavobacteriales</taxon>
        <taxon>Flavobacteriaceae</taxon>
        <taxon>Mesonia</taxon>
    </lineage>
</organism>
<comment type="cofactor">
    <cofactor evidence="1">
        <name>L-ascorbate</name>
        <dbReference type="ChEBI" id="CHEBI:38290"/>
    </cofactor>
</comment>
<accession>A0ABU1K3Y7</accession>
<dbReference type="InterPro" id="IPR044862">
    <property type="entry name" value="Pro_4_hyd_alph_FE2OG_OXY"/>
</dbReference>
<sequence length="221" mass="26308">MPRFFNDKVDSLELFEQLDFKVNEQYEQIIENLSAQKFSIVDEFFSSEEVDLLRATLLDKYEEDRFKKSAIGNKVNESIEKSIRGDFILWINEAEQSELEKLFFNKINDLVAYLNRTCFMGILHKEFHYAVYPEGTFYKRHLDTFQNDGRRKLSIVCYLNDECWQKSNGGELVIYKENETEEVIYPLPGRVVIFESQFLEHEVKPVKKDRRLSITGWLKTR</sequence>
<keyword evidence="4" id="KW-0223">Dioxygenase</keyword>